<evidence type="ECO:0000256" key="8">
    <source>
        <dbReference type="ARBA" id="ARBA00048270"/>
    </source>
</evidence>
<dbReference type="OrthoDB" id="9801560at2"/>
<dbReference type="SUPFAM" id="SSF52374">
    <property type="entry name" value="Nucleotidylyl transferase"/>
    <property type="match status" value="1"/>
</dbReference>
<dbReference type="EMBL" id="CP010951">
    <property type="protein sequence ID" value="AMO21997.1"/>
    <property type="molecule type" value="Genomic_DNA"/>
</dbReference>
<evidence type="ECO:0000256" key="1">
    <source>
        <dbReference type="ARBA" id="ARBA00005594"/>
    </source>
</evidence>
<dbReference type="FunFam" id="3.40.50.620:FF:000037">
    <property type="entry name" value="Glutamine--tRNA ligase cytoplasmic"/>
    <property type="match status" value="1"/>
</dbReference>
<dbReference type="InterPro" id="IPR004514">
    <property type="entry name" value="Gln-tRNA-synth"/>
</dbReference>
<dbReference type="InterPro" id="IPR022861">
    <property type="entry name" value="Gln_tRNA_ligase_bac"/>
</dbReference>
<evidence type="ECO:0000256" key="9">
    <source>
        <dbReference type="HAMAP-Rule" id="MF_00126"/>
    </source>
</evidence>
<dbReference type="InterPro" id="IPR049437">
    <property type="entry name" value="tRNA-synt_1c_C2"/>
</dbReference>
<comment type="subunit">
    <text evidence="9">Monomer.</text>
</comment>
<dbReference type="PANTHER" id="PTHR43097:SF5">
    <property type="entry name" value="GLUTAMATE--TRNA LIGASE"/>
    <property type="match status" value="1"/>
</dbReference>
<dbReference type="PROSITE" id="PS00178">
    <property type="entry name" value="AA_TRNA_LIGASE_I"/>
    <property type="match status" value="1"/>
</dbReference>
<dbReference type="InterPro" id="IPR000924">
    <property type="entry name" value="Glu/Gln-tRNA-synth"/>
</dbReference>
<comment type="catalytic activity">
    <reaction evidence="8 9">
        <text>tRNA(Gln) + L-glutamine + ATP = L-glutaminyl-tRNA(Gln) + AMP + diphosphate</text>
        <dbReference type="Rhea" id="RHEA:20121"/>
        <dbReference type="Rhea" id="RHEA-COMP:9662"/>
        <dbReference type="Rhea" id="RHEA-COMP:9681"/>
        <dbReference type="ChEBI" id="CHEBI:30616"/>
        <dbReference type="ChEBI" id="CHEBI:33019"/>
        <dbReference type="ChEBI" id="CHEBI:58359"/>
        <dbReference type="ChEBI" id="CHEBI:78442"/>
        <dbReference type="ChEBI" id="CHEBI:78521"/>
        <dbReference type="ChEBI" id="CHEBI:456215"/>
        <dbReference type="EC" id="6.1.1.18"/>
    </reaction>
</comment>
<dbReference type="GO" id="GO:0005829">
    <property type="term" value="C:cytosol"/>
    <property type="evidence" value="ECO:0007669"/>
    <property type="project" value="TreeGrafter"/>
</dbReference>
<dbReference type="RefSeq" id="WP_061495968.1">
    <property type="nucleotide sequence ID" value="NZ_CP010951.1"/>
</dbReference>
<comment type="similarity">
    <text evidence="1 9 10">Belongs to the class-I aminoacyl-tRNA synthetase family.</text>
</comment>
<protein>
    <recommendedName>
        <fullName evidence="9">Glutamine--tRNA ligase</fullName>
        <ecNumber evidence="9">6.1.1.18</ecNumber>
    </recommendedName>
    <alternativeName>
        <fullName evidence="9">Glutaminyl-tRNA synthetase</fullName>
        <shortName evidence="9">GlnRS</shortName>
    </alternativeName>
</protein>
<dbReference type="EC" id="6.1.1.18" evidence="9"/>
<dbReference type="AlphaFoldDB" id="A0A127JPT9"/>
<evidence type="ECO:0000256" key="4">
    <source>
        <dbReference type="ARBA" id="ARBA00022741"/>
    </source>
</evidence>
<keyword evidence="5 9" id="KW-0067">ATP-binding</keyword>
<dbReference type="InterPro" id="IPR001412">
    <property type="entry name" value="aa-tRNA-synth_I_CS"/>
</dbReference>
<dbReference type="InterPro" id="IPR014729">
    <property type="entry name" value="Rossmann-like_a/b/a_fold"/>
</dbReference>
<dbReference type="PRINTS" id="PR00987">
    <property type="entry name" value="TRNASYNTHGLU"/>
</dbReference>
<feature type="binding site" evidence="9">
    <location>
        <begin position="61"/>
        <end position="63"/>
    </location>
    <ligand>
        <name>ATP</name>
        <dbReference type="ChEBI" id="CHEBI:30616"/>
    </ligand>
</feature>
<keyword evidence="4 9" id="KW-0547">Nucleotide-binding</keyword>
<evidence type="ECO:0000256" key="10">
    <source>
        <dbReference type="RuleBase" id="RU363037"/>
    </source>
</evidence>
<dbReference type="InterPro" id="IPR011035">
    <property type="entry name" value="Ribosomal_bL25/Gln-tRNA_synth"/>
</dbReference>
<dbReference type="NCBIfam" id="NF011291">
    <property type="entry name" value="PRK14703.1"/>
    <property type="match status" value="1"/>
</dbReference>
<dbReference type="GO" id="GO:0005524">
    <property type="term" value="F:ATP binding"/>
    <property type="evidence" value="ECO:0007669"/>
    <property type="project" value="UniProtKB-UniRule"/>
</dbReference>
<feature type="binding site" evidence="9">
    <location>
        <position position="261"/>
    </location>
    <ligand>
        <name>ATP</name>
        <dbReference type="ChEBI" id="CHEBI:30616"/>
    </ligand>
</feature>
<dbReference type="GO" id="GO:0006425">
    <property type="term" value="P:glutaminyl-tRNA aminoacylation"/>
    <property type="evidence" value="ECO:0007669"/>
    <property type="project" value="UniProtKB-UniRule"/>
</dbReference>
<keyword evidence="3 9" id="KW-0436">Ligase</keyword>
<feature type="short sequence motif" description="'KMSKS' region" evidence="9">
    <location>
        <begin position="303"/>
        <end position="307"/>
    </location>
</feature>
<feature type="domain" description="Glutamyl/glutaminyl-tRNA synthetase class Ib anti-codon binding" evidence="12">
    <location>
        <begin position="375"/>
        <end position="478"/>
    </location>
</feature>
<evidence type="ECO:0000256" key="5">
    <source>
        <dbReference type="ARBA" id="ARBA00022840"/>
    </source>
</evidence>
<comment type="subcellular location">
    <subcellularLocation>
        <location evidence="9">Cytoplasm</location>
    </subcellularLocation>
</comment>
<evidence type="ECO:0000259" key="13">
    <source>
        <dbReference type="Pfam" id="PF20974"/>
    </source>
</evidence>
<dbReference type="Pfam" id="PF20974">
    <property type="entry name" value="tRNA-synt_1c_C2"/>
    <property type="match status" value="1"/>
</dbReference>
<dbReference type="Pfam" id="PF03950">
    <property type="entry name" value="tRNA-synt_1c_C"/>
    <property type="match status" value="1"/>
</dbReference>
<dbReference type="SUPFAM" id="SSF50715">
    <property type="entry name" value="Ribosomal protein L25-like"/>
    <property type="match status" value="1"/>
</dbReference>
<dbReference type="InterPro" id="IPR020059">
    <property type="entry name" value="Glu/Gln-tRNA-synth_Ib_codon-bd"/>
</dbReference>
<evidence type="ECO:0000256" key="6">
    <source>
        <dbReference type="ARBA" id="ARBA00022917"/>
    </source>
</evidence>
<gene>
    <name evidence="9" type="primary">glnS</name>
    <name evidence="14" type="ORF">UC35_02790</name>
</gene>
<dbReference type="NCBIfam" id="TIGR00440">
    <property type="entry name" value="glnS"/>
    <property type="match status" value="1"/>
</dbReference>
<feature type="binding site" evidence="9">
    <location>
        <position position="93"/>
    </location>
    <ligand>
        <name>L-glutamine</name>
        <dbReference type="ChEBI" id="CHEBI:58359"/>
    </ligand>
</feature>
<name>A0A127JPT9_9BURK</name>
<evidence type="ECO:0000259" key="12">
    <source>
        <dbReference type="Pfam" id="PF03950"/>
    </source>
</evidence>
<dbReference type="Pfam" id="PF00749">
    <property type="entry name" value="tRNA-synt_1c"/>
    <property type="match status" value="1"/>
</dbReference>
<dbReference type="CDD" id="cd00807">
    <property type="entry name" value="GlnRS_core"/>
    <property type="match status" value="1"/>
</dbReference>
<dbReference type="PATRIC" id="fig|94132.3.peg.559"/>
<comment type="caution">
    <text evidence="9">Lacks conserved residue(s) required for the propagation of feature annotation.</text>
</comment>
<dbReference type="InterPro" id="IPR020056">
    <property type="entry name" value="Rbsml_bL25/Gln-tRNA_synth_N"/>
</dbReference>
<evidence type="ECO:0000259" key="11">
    <source>
        <dbReference type="Pfam" id="PF00749"/>
    </source>
</evidence>
<organism evidence="14 15">
    <name type="scientific">Ramlibacter tataouinensis</name>
    <dbReference type="NCBI Taxonomy" id="94132"/>
    <lineage>
        <taxon>Bacteria</taxon>
        <taxon>Pseudomonadati</taxon>
        <taxon>Pseudomonadota</taxon>
        <taxon>Betaproteobacteria</taxon>
        <taxon>Burkholderiales</taxon>
        <taxon>Comamonadaceae</taxon>
        <taxon>Ramlibacter</taxon>
    </lineage>
</organism>
<evidence type="ECO:0000256" key="3">
    <source>
        <dbReference type="ARBA" id="ARBA00022598"/>
    </source>
</evidence>
<evidence type="ECO:0000313" key="15">
    <source>
        <dbReference type="Proteomes" id="UP000070433"/>
    </source>
</evidence>
<dbReference type="InterPro" id="IPR020058">
    <property type="entry name" value="Glu/Gln-tRNA-synth_Ib_cat-dom"/>
</dbReference>
<sequence length="593" mass="67204">MNAPAEKDAAKPSNFLRQIIERDLEQGTYAQRHWAGHPADASDHLKGQADPAKIRTRFPPEPNGYLHVGHAKSICLNFGLARDYNGVCHMRFDDTNPEKEEQEYVDGILDAVKWLGFSWDANGTSHYYHASDYFDFMYRAAEYLIEAGHAYVDEQTPEQMRANRGDFSRPGTDSPYRSRSIEENLSRFREMRDGKLADGAAVLRAKIDMASPNINLRDPALYRIKRAEHHNTGDKWCIYPMYTYAHPIEDALENITHSICTLEFEDQRPFYDWLLDRLAEGGLINQPHPRQYEFARLNLTYVLTSKRKLKQLVDEKHVSGWDDPRMPTIVGLRRRGYTPEALQLFAERIGVSKADSWIDYSVLEQALRDDLDPKAARAMAVLDPVKLVITNWDEIMGAGFLDACSAPVHPHAPERGRREFMCGKELWIERSDYEETPPKGFFRLFPGNKVRLKYGHVIECIGATKDANGNVTEVQAKLVPDTKSGTPGADAVKVKGNISWVGVADGVKAEVRLYDRLFSAAQPGAGDKDFLEEINPDSLKVVTAYVEPSLKSAKGDEKFQFERHGYFVADRKDHGEGKTVFNRVAGMKDSWGK</sequence>
<dbReference type="Gene3D" id="3.40.50.620">
    <property type="entry name" value="HUPs"/>
    <property type="match status" value="1"/>
</dbReference>
<dbReference type="Proteomes" id="UP000070433">
    <property type="component" value="Chromosome"/>
</dbReference>
<dbReference type="GO" id="GO:0006424">
    <property type="term" value="P:glutamyl-tRNA aminoacylation"/>
    <property type="evidence" value="ECO:0007669"/>
    <property type="project" value="UniProtKB-UniRule"/>
</dbReference>
<keyword evidence="6 9" id="KW-0648">Protein biosynthesis</keyword>
<accession>A0A127JPT9</accession>
<keyword evidence="2 9" id="KW-0963">Cytoplasm</keyword>
<dbReference type="Gene3D" id="2.40.240.10">
    <property type="entry name" value="Ribosomal Protein L25, Chain P"/>
    <property type="match status" value="2"/>
</dbReference>
<evidence type="ECO:0000256" key="7">
    <source>
        <dbReference type="ARBA" id="ARBA00023146"/>
    </source>
</evidence>
<dbReference type="PANTHER" id="PTHR43097">
    <property type="entry name" value="GLUTAMINE-TRNA LIGASE"/>
    <property type="match status" value="1"/>
</dbReference>
<keyword evidence="7 9" id="KW-0030">Aminoacyl-tRNA synthetase</keyword>
<proteinExistence type="inferred from homology"/>
<feature type="binding site" evidence="9">
    <location>
        <begin position="296"/>
        <end position="297"/>
    </location>
    <ligand>
        <name>ATP</name>
        <dbReference type="ChEBI" id="CHEBI:30616"/>
    </ligand>
</feature>
<evidence type="ECO:0000313" key="14">
    <source>
        <dbReference type="EMBL" id="AMO21997.1"/>
    </source>
</evidence>
<feature type="binding site" evidence="9">
    <location>
        <position position="242"/>
    </location>
    <ligand>
        <name>L-glutamine</name>
        <dbReference type="ChEBI" id="CHEBI:58359"/>
    </ligand>
</feature>
<evidence type="ECO:0000256" key="2">
    <source>
        <dbReference type="ARBA" id="ARBA00022490"/>
    </source>
</evidence>
<reference evidence="14 15" key="1">
    <citation type="journal article" date="2014" name="Int. J. Syst. Evol. Microbiol.">
        <title>Ramlibacter solisilvae sp. nov., isolated from forest soil, and emended description of the genus Ramlibacter.</title>
        <authorList>
            <person name="Lee H.J."/>
            <person name="Lee S.H."/>
            <person name="Lee S.S."/>
            <person name="Lee J.S."/>
            <person name="Kim Y."/>
            <person name="Kim S.C."/>
            <person name="Jeon C.O."/>
        </authorList>
    </citation>
    <scope>NUCLEOTIDE SEQUENCE [LARGE SCALE GENOMIC DNA]</scope>
    <source>
        <strain evidence="14 15">5-10</strain>
    </source>
</reference>
<dbReference type="HAMAP" id="MF_00126">
    <property type="entry name" value="Gln_tRNA_synth"/>
    <property type="match status" value="1"/>
</dbReference>
<feature type="domain" description="tRNA synthetases class I (E and Q) anti-codon binding" evidence="13">
    <location>
        <begin position="498"/>
        <end position="570"/>
    </location>
</feature>
<dbReference type="InterPro" id="IPR050132">
    <property type="entry name" value="Gln/Glu-tRNA_Ligase"/>
</dbReference>
<keyword evidence="15" id="KW-1185">Reference proteome</keyword>
<feature type="domain" description="Glutamyl/glutaminyl-tRNA synthetase class Ib catalytic" evidence="11">
    <location>
        <begin position="53"/>
        <end position="366"/>
    </location>
</feature>
<dbReference type="GO" id="GO:0004819">
    <property type="term" value="F:glutamine-tRNA ligase activity"/>
    <property type="evidence" value="ECO:0007669"/>
    <property type="project" value="UniProtKB-UniRule"/>
</dbReference>